<feature type="domain" description="ABC transporter" evidence="9">
    <location>
        <begin position="644"/>
        <end position="894"/>
    </location>
</feature>
<organism evidence="11 12">
    <name type="scientific">Cryptococcus depauperatus CBS 7841</name>
    <dbReference type="NCBI Taxonomy" id="1295531"/>
    <lineage>
        <taxon>Eukaryota</taxon>
        <taxon>Fungi</taxon>
        <taxon>Dikarya</taxon>
        <taxon>Basidiomycota</taxon>
        <taxon>Agaricomycotina</taxon>
        <taxon>Tremellomycetes</taxon>
        <taxon>Tremellales</taxon>
        <taxon>Cryptococcaceae</taxon>
        <taxon>Cryptococcus</taxon>
    </lineage>
</organism>
<keyword evidence="5 8" id="KW-1133">Transmembrane helix</keyword>
<reference evidence="11" key="3">
    <citation type="submission" date="2024-01" db="EMBL/GenBank/DDBJ databases">
        <authorList>
            <person name="Coelho M.A."/>
            <person name="David-Palma M."/>
            <person name="Shea T."/>
            <person name="Sun S."/>
            <person name="Cuomo C.A."/>
            <person name="Heitman J."/>
        </authorList>
    </citation>
    <scope>NUCLEOTIDE SEQUENCE</scope>
    <source>
        <strain evidence="11">CBS 7841</strain>
    </source>
</reference>
<feature type="domain" description="ABC transporter" evidence="9">
    <location>
        <begin position="1455"/>
        <end position="1691"/>
    </location>
</feature>
<dbReference type="GO" id="GO:0090374">
    <property type="term" value="P:oligopeptide export from mitochondrion"/>
    <property type="evidence" value="ECO:0007669"/>
    <property type="project" value="TreeGrafter"/>
</dbReference>
<evidence type="ECO:0008006" key="13">
    <source>
        <dbReference type="Google" id="ProtNLM"/>
    </source>
</evidence>
<sequence>MEYHNSHGSFISPSVSAVSTHHFLKYHTSSSSIAPESAMDPRYSLERPPTPGSQSPPTPSEDVSPRDGLLRLSSSRALQCAIDTDSPRSSGRITHRSPSQTSLQYNRRLAQPVELNLVPVTLHQSNFTPSLSHDGDFPFLDRNSFIQKNSSDLDEEEKVDGLIESSGSEEECEILSGSKLCNGSFRVWENKKERPMSIKSKLEENQSSTECKKALYPYQNAFVSTATNEKYSCHPMPSSTAPSTAPFVFLPVKPRFRRLFAFTQSRDFFCTLLPAIIFSVLSALIQPYMSIVIGDAFAIFAAYPMLASLATQADRAAFKEGVGKTSTKLVVAGILACVFNYFKGVMWTRYGEFVADKLRMRFYNSVQAKSMKWFDMGMGLREEEEGEGKEYDTIGAGGLMTKFNREVDDVRLATSSAFGHVVQNGFTFFLCFILAVVKCPSLAFATLSTVPLIVAIQISTQIASGSLLAAERRFLAEASTIVEHSTASIATVKVHNAQQIEEQRFATLTERSKATVIKQGLVWGLSAGFTDFFLLGTFVLGFWYGAKIVREDRTSSGAVMTCFWAALFSATYLQQIIPHLTALTKGKASMASLLTIIQDESAQPFGGTLPPKTFSNGSTVQKRRNNSQFLIVEVNGPKRCHGEFNFTHVSFVYPSRPNNFVLQNVSLFIPAGETTFIVGGSGSGKSTIAQLLMRFYDPVAGGITMDDQPFSDIETAYIREKISLVHQDCILFDLSVHENIAIGLAPAGVDPKTNVRTPADVTRAEVVEACKMAMIHDFVQSLPLGYDTKLGTGGSSLSGGQRQKIAIARARIRHPTVLILDEATSALDATSRVLVYQNIKAWRKHKSTIVVTHDLTQIVSDDFVYVMDNGIVAEQGFRIDLQKKHDGLFFRMATEQNANPIPVKDIQPQWQKGLDAILNMEPEFEEIVHIGIENGVRPPTPCMGMAMDESGLLYSNVLEEHARRKQFTQLQKQPSKISLTTPEKPLSWEVDQLQQKSSRQRLFKLGSISAVSQLSLVGKKSSIGDRDSLERSSHDINTQWKDESQRKLATGDVLLQSVYPEKNSLGRRSMFTPRHQRTMSERTDDDPRGSLLKYQYDNAHHKKSAYTGPIDLSSRIPSLFSLIKMHFPSLPSKHLLAIGCLGSISQGAMTPIWSFFLAKLMAIVGTGGADISSLTKYGLIILALCATQGFSNCVREYSLVNLSAQWTYLVRNMAFHRLMKQDKTFFDLSPNCPSRLVQILVKDADDAKAILSNVIGKAVTVTTMVGFGILWAMIVQWRLTLIGLALGPLFGCFMALNSWLLEKFETKYKSMRDEIGKAFYESVANIRGIRAMALDGAFHKRFVTNVKMAKRIGDRSAWAIAIGGSVAGGLPLFAQALMNFAGSTFILQGKMDYEQMLQVYNLVLFSLTFGSSLLDFVPTIAKACVAARDFNRIYFLDESTTESRGIFRYPINGKVSFSRVQFSYPSRPGIPVLEDISFTLNPGECVAIVGPSGSGKSTVASLLQKLYVPSDGEILLGDQNLLDADVAWLREHIAVVSQSADLFDATVADNISYGISDLPLTEIYRAAKAANIHDFIMTLPQGYNTRLGENAALISGGQAQRLQIARAICRASKILILDECTSALDPDNAKAILDTILDIKESRTTIFITHSLNAMRRCDRVICLGEGTVQEEGTYDELLKKGGVFAQLMQTGEWE</sequence>
<evidence type="ECO:0000259" key="9">
    <source>
        <dbReference type="PROSITE" id="PS50893"/>
    </source>
</evidence>
<dbReference type="CDD" id="cd18578">
    <property type="entry name" value="ABC_6TM_Pgp_ABCB1_D2_like"/>
    <property type="match status" value="1"/>
</dbReference>
<feature type="transmembrane region" description="Helical" evidence="8">
    <location>
        <begin position="521"/>
        <end position="544"/>
    </location>
</feature>
<protein>
    <recommendedName>
        <fullName evidence="13">ATP-binding cassette, subfamily B (MDR/TAP), member 1</fullName>
    </recommendedName>
</protein>
<evidence type="ECO:0000313" key="12">
    <source>
        <dbReference type="Proteomes" id="UP000094043"/>
    </source>
</evidence>
<evidence type="ECO:0000259" key="10">
    <source>
        <dbReference type="PROSITE" id="PS50929"/>
    </source>
</evidence>
<feature type="region of interest" description="Disordered" evidence="7">
    <location>
        <begin position="81"/>
        <end position="105"/>
    </location>
</feature>
<keyword evidence="12" id="KW-1185">Reference proteome</keyword>
<feature type="transmembrane region" description="Helical" evidence="8">
    <location>
        <begin position="329"/>
        <end position="350"/>
    </location>
</feature>
<evidence type="ECO:0000313" key="11">
    <source>
        <dbReference type="EMBL" id="WVN89031.1"/>
    </source>
</evidence>
<feature type="compositionally biased region" description="Polar residues" evidence="7">
    <location>
        <begin position="87"/>
        <end position="105"/>
    </location>
</feature>
<dbReference type="Gene3D" id="3.40.50.300">
    <property type="entry name" value="P-loop containing nucleotide triphosphate hydrolases"/>
    <property type="match status" value="2"/>
</dbReference>
<dbReference type="Pfam" id="PF00005">
    <property type="entry name" value="ABC_tran"/>
    <property type="match status" value="2"/>
</dbReference>
<evidence type="ECO:0000256" key="4">
    <source>
        <dbReference type="ARBA" id="ARBA00022840"/>
    </source>
</evidence>
<gene>
    <name evidence="11" type="ORF">L203_104247</name>
</gene>
<keyword evidence="4" id="KW-0067">ATP-binding</keyword>
<dbReference type="GeneID" id="91088457"/>
<accession>A0AAJ8JV28</accession>
<dbReference type="Gene3D" id="1.20.1560.10">
    <property type="entry name" value="ABC transporter type 1, transmembrane domain"/>
    <property type="match status" value="2"/>
</dbReference>
<evidence type="ECO:0000256" key="7">
    <source>
        <dbReference type="SAM" id="MobiDB-lite"/>
    </source>
</evidence>
<dbReference type="Pfam" id="PF00664">
    <property type="entry name" value="ABC_membrane"/>
    <property type="match status" value="2"/>
</dbReference>
<dbReference type="PANTHER" id="PTHR43394">
    <property type="entry name" value="ATP-DEPENDENT PERMEASE MDL1, MITOCHONDRIAL"/>
    <property type="match status" value="1"/>
</dbReference>
<feature type="transmembrane region" description="Helical" evidence="8">
    <location>
        <begin position="1357"/>
        <end position="1378"/>
    </location>
</feature>
<keyword evidence="3" id="KW-0547">Nucleotide-binding</keyword>
<dbReference type="SUPFAM" id="SSF52540">
    <property type="entry name" value="P-loop containing nucleoside triphosphate hydrolases"/>
    <property type="match status" value="2"/>
</dbReference>
<dbReference type="InterPro" id="IPR027417">
    <property type="entry name" value="P-loop_NTPase"/>
</dbReference>
<dbReference type="Proteomes" id="UP000094043">
    <property type="component" value="Chromosome 5"/>
</dbReference>
<dbReference type="InterPro" id="IPR003439">
    <property type="entry name" value="ABC_transporter-like_ATP-bd"/>
</dbReference>
<dbReference type="InterPro" id="IPR017871">
    <property type="entry name" value="ABC_transporter-like_CS"/>
</dbReference>
<feature type="transmembrane region" description="Helical" evidence="8">
    <location>
        <begin position="267"/>
        <end position="285"/>
    </location>
</feature>
<dbReference type="RefSeq" id="XP_066069731.1">
    <property type="nucleotide sequence ID" value="XM_066213634.1"/>
</dbReference>
<reference evidence="11" key="2">
    <citation type="journal article" date="2022" name="Elife">
        <title>Obligate sexual reproduction of a homothallic fungus closely related to the Cryptococcus pathogenic species complex.</title>
        <authorList>
            <person name="Passer A.R."/>
            <person name="Clancey S.A."/>
            <person name="Shea T."/>
            <person name="David-Palma M."/>
            <person name="Averette A.F."/>
            <person name="Boekhout T."/>
            <person name="Porcel B.M."/>
            <person name="Nowrousian M."/>
            <person name="Cuomo C.A."/>
            <person name="Sun S."/>
            <person name="Heitman J."/>
            <person name="Coelho M.A."/>
        </authorList>
    </citation>
    <scope>NUCLEOTIDE SEQUENCE</scope>
    <source>
        <strain evidence="11">CBS 7841</strain>
    </source>
</reference>
<name>A0AAJ8JV28_9TREE</name>
<comment type="subcellular location">
    <subcellularLocation>
        <location evidence="1">Membrane</location>
        <topology evidence="1">Multi-pass membrane protein</topology>
    </subcellularLocation>
</comment>
<feature type="domain" description="ABC transmembrane type-1" evidence="10">
    <location>
        <begin position="1137"/>
        <end position="1422"/>
    </location>
</feature>
<dbReference type="GO" id="GO:0005743">
    <property type="term" value="C:mitochondrial inner membrane"/>
    <property type="evidence" value="ECO:0007669"/>
    <property type="project" value="TreeGrafter"/>
</dbReference>
<keyword evidence="6 8" id="KW-0472">Membrane</keyword>
<feature type="transmembrane region" description="Helical" evidence="8">
    <location>
        <begin position="291"/>
        <end position="309"/>
    </location>
</feature>
<dbReference type="InterPro" id="IPR036640">
    <property type="entry name" value="ABC1_TM_sf"/>
</dbReference>
<dbReference type="PROSITE" id="PS50929">
    <property type="entry name" value="ABC_TM1F"/>
    <property type="match status" value="2"/>
</dbReference>
<evidence type="ECO:0000256" key="2">
    <source>
        <dbReference type="ARBA" id="ARBA00022692"/>
    </source>
</evidence>
<dbReference type="PROSITE" id="PS00211">
    <property type="entry name" value="ABC_TRANSPORTER_1"/>
    <property type="match status" value="1"/>
</dbReference>
<feature type="compositionally biased region" description="Pro residues" evidence="7">
    <location>
        <begin position="48"/>
        <end position="59"/>
    </location>
</feature>
<dbReference type="CDD" id="cd18577">
    <property type="entry name" value="ABC_6TM_Pgp_ABCB1_D1_like"/>
    <property type="match status" value="1"/>
</dbReference>
<keyword evidence="2 8" id="KW-0812">Transmembrane</keyword>
<dbReference type="SUPFAM" id="SSF90123">
    <property type="entry name" value="ABC transporter transmembrane region"/>
    <property type="match status" value="2"/>
</dbReference>
<dbReference type="InterPro" id="IPR011527">
    <property type="entry name" value="ABC1_TM_dom"/>
</dbReference>
<dbReference type="FunFam" id="3.40.50.300:FF:001471">
    <property type="entry name" value="P-loop containing nucleoside triphosphate hydrolase protein"/>
    <property type="match status" value="1"/>
</dbReference>
<dbReference type="KEGG" id="cdep:91088457"/>
<feature type="transmembrane region" description="Helical" evidence="8">
    <location>
        <begin position="1280"/>
        <end position="1301"/>
    </location>
</feature>
<evidence type="ECO:0000256" key="5">
    <source>
        <dbReference type="ARBA" id="ARBA00022989"/>
    </source>
</evidence>
<evidence type="ECO:0000256" key="3">
    <source>
        <dbReference type="ARBA" id="ARBA00022741"/>
    </source>
</evidence>
<feature type="region of interest" description="Disordered" evidence="7">
    <location>
        <begin position="31"/>
        <end position="67"/>
    </location>
</feature>
<dbReference type="InterPro" id="IPR003593">
    <property type="entry name" value="AAA+_ATPase"/>
</dbReference>
<dbReference type="GO" id="GO:0005524">
    <property type="term" value="F:ATP binding"/>
    <property type="evidence" value="ECO:0007669"/>
    <property type="project" value="UniProtKB-KW"/>
</dbReference>
<proteinExistence type="predicted"/>
<dbReference type="GO" id="GO:0016887">
    <property type="term" value="F:ATP hydrolysis activity"/>
    <property type="evidence" value="ECO:0007669"/>
    <property type="project" value="InterPro"/>
</dbReference>
<dbReference type="EMBL" id="CP143788">
    <property type="protein sequence ID" value="WVN89031.1"/>
    <property type="molecule type" value="Genomic_DNA"/>
</dbReference>
<feature type="transmembrane region" description="Helical" evidence="8">
    <location>
        <begin position="1254"/>
        <end position="1274"/>
    </location>
</feature>
<dbReference type="GO" id="GO:0015421">
    <property type="term" value="F:ABC-type oligopeptide transporter activity"/>
    <property type="evidence" value="ECO:0007669"/>
    <property type="project" value="TreeGrafter"/>
</dbReference>
<feature type="transmembrane region" description="Helical" evidence="8">
    <location>
        <begin position="426"/>
        <end position="454"/>
    </location>
</feature>
<dbReference type="PANTHER" id="PTHR43394:SF15">
    <property type="entry name" value="ALPHA-FACTOR-TRANSPORTING ATPASE"/>
    <property type="match status" value="1"/>
</dbReference>
<evidence type="ECO:0000256" key="6">
    <source>
        <dbReference type="ARBA" id="ARBA00023136"/>
    </source>
</evidence>
<reference evidence="11" key="1">
    <citation type="submission" date="2016-06" db="EMBL/GenBank/DDBJ databases">
        <authorList>
            <person name="Cuomo C."/>
            <person name="Litvintseva A."/>
            <person name="Heitman J."/>
            <person name="Chen Y."/>
            <person name="Sun S."/>
            <person name="Springer D."/>
            <person name="Dromer F."/>
            <person name="Young S."/>
            <person name="Zeng Q."/>
            <person name="Chapman S."/>
            <person name="Gujja S."/>
            <person name="Saif S."/>
            <person name="Birren B."/>
        </authorList>
    </citation>
    <scope>NUCLEOTIDE SEQUENCE</scope>
    <source>
        <strain evidence="11">CBS 7841</strain>
    </source>
</reference>
<dbReference type="PROSITE" id="PS50893">
    <property type="entry name" value="ABC_TRANSPORTER_2"/>
    <property type="match status" value="2"/>
</dbReference>
<feature type="transmembrane region" description="Helical" evidence="8">
    <location>
        <begin position="556"/>
        <end position="573"/>
    </location>
</feature>
<dbReference type="SMART" id="SM00382">
    <property type="entry name" value="AAA"/>
    <property type="match status" value="2"/>
</dbReference>
<evidence type="ECO:0000256" key="1">
    <source>
        <dbReference type="ARBA" id="ARBA00004141"/>
    </source>
</evidence>
<dbReference type="FunFam" id="3.40.50.300:FF:001982">
    <property type="entry name" value="Serine protease/ABC transporter B family protein tagC"/>
    <property type="match status" value="1"/>
</dbReference>
<feature type="domain" description="ABC transmembrane type-1" evidence="10">
    <location>
        <begin position="275"/>
        <end position="585"/>
    </location>
</feature>
<evidence type="ECO:0000256" key="8">
    <source>
        <dbReference type="SAM" id="Phobius"/>
    </source>
</evidence>
<dbReference type="InterPro" id="IPR039421">
    <property type="entry name" value="Type_1_exporter"/>
</dbReference>